<organism evidence="3 4">
    <name type="scientific">Candidatus Viridilinea mediisalina</name>
    <dbReference type="NCBI Taxonomy" id="2024553"/>
    <lineage>
        <taxon>Bacteria</taxon>
        <taxon>Bacillati</taxon>
        <taxon>Chloroflexota</taxon>
        <taxon>Chloroflexia</taxon>
        <taxon>Chloroflexales</taxon>
        <taxon>Chloroflexineae</taxon>
        <taxon>Oscillochloridaceae</taxon>
        <taxon>Candidatus Viridilinea</taxon>
    </lineage>
</organism>
<dbReference type="OrthoDB" id="142749at2"/>
<evidence type="ECO:0000259" key="1">
    <source>
        <dbReference type="Pfam" id="PF13280"/>
    </source>
</evidence>
<evidence type="ECO:0000313" key="3">
    <source>
        <dbReference type="EMBL" id="PDW04084.1"/>
    </source>
</evidence>
<feature type="domain" description="WYL" evidence="1">
    <location>
        <begin position="173"/>
        <end position="236"/>
    </location>
</feature>
<reference evidence="4" key="1">
    <citation type="submission" date="2017-08" db="EMBL/GenBank/DDBJ databases">
        <authorList>
            <person name="Grouzdev D.S."/>
            <person name="Gaisin V.A."/>
            <person name="Rysina M.S."/>
            <person name="Gorlenko V.M."/>
        </authorList>
    </citation>
    <scope>NUCLEOTIDE SEQUENCE [LARGE SCALE GENOMIC DNA]</scope>
    <source>
        <strain evidence="4">Kir15-3F</strain>
    </source>
</reference>
<dbReference type="InterPro" id="IPR057727">
    <property type="entry name" value="WCX_dom"/>
</dbReference>
<dbReference type="RefSeq" id="WP_097643027.1">
    <property type="nucleotide sequence ID" value="NZ_NQWI01000015.1"/>
</dbReference>
<dbReference type="Pfam" id="PF13280">
    <property type="entry name" value="WYL"/>
    <property type="match status" value="1"/>
</dbReference>
<dbReference type="InterPro" id="IPR026881">
    <property type="entry name" value="WYL_dom"/>
</dbReference>
<keyword evidence="4" id="KW-1185">Reference proteome</keyword>
<dbReference type="Pfam" id="PF25583">
    <property type="entry name" value="WCX"/>
    <property type="match status" value="1"/>
</dbReference>
<dbReference type="PANTHER" id="PTHR34580">
    <property type="match status" value="1"/>
</dbReference>
<sequence>MSTPRRRGGTKRDSWRTFHRRLFLVRRLVRGPADATTLIDATRAAFNQSDDVEDIYPPDARAALRHDLAALRDEFDCRIDRVAGCYQMHDYGRLALLDLPNEDLEALAFLLSTFDDQSLPNGDSVAALLDRIVALLPAERRAAIASAGRAVQLDLPRPSRSVEPHLVRRLRRVVGRQQISFAYRSSFVNEETVVLHRVAPYGVIFRDGHHYLDAYSHECGDPAIAPRYRLYRLDRIVADSLHVLPDVLPPIAPPRPRYRLRYTLTPAVARQRDIALWFPASEAHFLSDGSAEVRAECGDLWQARQILMRYREYCVVHEPAELVAMLRESVSRMAAMYHVGDE</sequence>
<name>A0A2A6RLV8_9CHLR</name>
<comment type="caution">
    <text evidence="3">The sequence shown here is derived from an EMBL/GenBank/DDBJ whole genome shotgun (WGS) entry which is preliminary data.</text>
</comment>
<protein>
    <submittedName>
        <fullName evidence="3">Uncharacterized protein</fullName>
    </submittedName>
</protein>
<gene>
    <name evidence="3" type="ORF">CJ255_05175</name>
</gene>
<dbReference type="PROSITE" id="PS52050">
    <property type="entry name" value="WYL"/>
    <property type="match status" value="1"/>
</dbReference>
<dbReference type="Proteomes" id="UP000220527">
    <property type="component" value="Unassembled WGS sequence"/>
</dbReference>
<dbReference type="AlphaFoldDB" id="A0A2A6RLV8"/>
<dbReference type="PANTHER" id="PTHR34580:SF1">
    <property type="entry name" value="PROTEIN PAFC"/>
    <property type="match status" value="1"/>
</dbReference>
<dbReference type="EMBL" id="NQWI01000015">
    <property type="protein sequence ID" value="PDW04084.1"/>
    <property type="molecule type" value="Genomic_DNA"/>
</dbReference>
<accession>A0A2A6RLV8</accession>
<evidence type="ECO:0000313" key="4">
    <source>
        <dbReference type="Proteomes" id="UP000220527"/>
    </source>
</evidence>
<dbReference type="InterPro" id="IPR051534">
    <property type="entry name" value="CBASS_pafABC_assoc_protein"/>
</dbReference>
<feature type="domain" description="WCX" evidence="2">
    <location>
        <begin position="258"/>
        <end position="334"/>
    </location>
</feature>
<evidence type="ECO:0000259" key="2">
    <source>
        <dbReference type="Pfam" id="PF25583"/>
    </source>
</evidence>
<proteinExistence type="predicted"/>